<dbReference type="SUPFAM" id="SSF48452">
    <property type="entry name" value="TPR-like"/>
    <property type="match status" value="1"/>
</dbReference>
<comment type="catalytic activity">
    <reaction evidence="15">
        <text>a di-trans,poly-cis-dolichyl beta-D-mannosyl phosphate + L-seryl-[protein] = 3-O-(alpha-D-mannosyl)-L-seryl-[protein] + a di-trans,poly-cis-dolichyl phosphate + H(+)</text>
        <dbReference type="Rhea" id="RHEA:17377"/>
        <dbReference type="Rhea" id="RHEA-COMP:9863"/>
        <dbReference type="Rhea" id="RHEA-COMP:13546"/>
        <dbReference type="Rhea" id="RHEA-COMP:19498"/>
        <dbReference type="Rhea" id="RHEA-COMP:19501"/>
        <dbReference type="ChEBI" id="CHEBI:15378"/>
        <dbReference type="ChEBI" id="CHEBI:29999"/>
        <dbReference type="ChEBI" id="CHEBI:57683"/>
        <dbReference type="ChEBI" id="CHEBI:58211"/>
        <dbReference type="ChEBI" id="CHEBI:137321"/>
        <dbReference type="EC" id="2.4.1.109"/>
    </reaction>
</comment>
<dbReference type="PROSITE" id="PS50293">
    <property type="entry name" value="TPR_REGION"/>
    <property type="match status" value="1"/>
</dbReference>
<feature type="transmembrane region" description="Helical" evidence="17">
    <location>
        <begin position="328"/>
        <end position="345"/>
    </location>
</feature>
<evidence type="ECO:0000256" key="5">
    <source>
        <dbReference type="ARBA" id="ARBA00007882"/>
    </source>
</evidence>
<evidence type="ECO:0000256" key="8">
    <source>
        <dbReference type="ARBA" id="ARBA00022692"/>
    </source>
</evidence>
<keyword evidence="10 16" id="KW-0802">TPR repeat</keyword>
<feature type="transmembrane region" description="Helical" evidence="17">
    <location>
        <begin position="248"/>
        <end position="265"/>
    </location>
</feature>
<comment type="catalytic activity">
    <reaction evidence="14">
        <text>a di-trans,poly-cis-dolichyl beta-D-mannosyl phosphate + L-threonyl-[protein] = 3-O-(alpha-D-mannosyl)-L-threonyl-[protein] + a di-trans,poly-cis-dolichyl phosphate + H(+)</text>
        <dbReference type="Rhea" id="RHEA:53396"/>
        <dbReference type="Rhea" id="RHEA-COMP:11060"/>
        <dbReference type="Rhea" id="RHEA-COMP:13547"/>
        <dbReference type="Rhea" id="RHEA-COMP:19498"/>
        <dbReference type="Rhea" id="RHEA-COMP:19501"/>
        <dbReference type="ChEBI" id="CHEBI:15378"/>
        <dbReference type="ChEBI" id="CHEBI:30013"/>
        <dbReference type="ChEBI" id="CHEBI:57683"/>
        <dbReference type="ChEBI" id="CHEBI:58211"/>
        <dbReference type="ChEBI" id="CHEBI:137323"/>
        <dbReference type="EC" id="2.4.1.109"/>
    </reaction>
</comment>
<keyword evidence="7" id="KW-0808">Transferase</keyword>
<proteinExistence type="inferred from homology"/>
<dbReference type="InterPro" id="IPR013618">
    <property type="entry name" value="TMTC_DUF1736"/>
</dbReference>
<keyword evidence="13 17" id="KW-0472">Membrane</keyword>
<dbReference type="PANTHER" id="PTHR44227:SF3">
    <property type="entry name" value="PROTEIN O-MANNOSYL-TRANSFERASE TMTC4"/>
    <property type="match status" value="1"/>
</dbReference>
<feature type="transmembrane region" description="Helical" evidence="17">
    <location>
        <begin position="116"/>
        <end position="133"/>
    </location>
</feature>
<comment type="similarity">
    <text evidence="5">Belongs to the TMTC family.</text>
</comment>
<comment type="pathway">
    <text evidence="4">Protein modification; protein glycosylation.</text>
</comment>
<evidence type="ECO:0000256" key="15">
    <source>
        <dbReference type="ARBA" id="ARBA00045102"/>
    </source>
</evidence>
<evidence type="ECO:0000256" key="1">
    <source>
        <dbReference type="ARBA" id="ARBA00003582"/>
    </source>
</evidence>
<reference evidence="19" key="1">
    <citation type="submission" date="2015-06" db="EMBL/GenBank/DDBJ databases">
        <authorList>
            <person name="Hoefler B.C."/>
            <person name="Straight P.D."/>
        </authorList>
    </citation>
    <scope>NUCLEOTIDE SEQUENCE</scope>
</reference>
<name>A0A0K8WAG1_BACLA</name>
<keyword evidence="12 17" id="KW-1133">Transmembrane helix</keyword>
<dbReference type="EC" id="2.4.1.109" evidence="6"/>
<protein>
    <recommendedName>
        <fullName evidence="6">dolichyl-phosphate-mannose--protein mannosyltransferase</fullName>
        <ecNumber evidence="6">2.4.1.109</ecNumber>
    </recommendedName>
</protein>
<evidence type="ECO:0000256" key="2">
    <source>
        <dbReference type="ARBA" id="ARBA00004141"/>
    </source>
</evidence>
<dbReference type="Pfam" id="PF08409">
    <property type="entry name" value="TMTC_DUF1736"/>
    <property type="match status" value="1"/>
</dbReference>
<comment type="function">
    <text evidence="1">Transfers mannosyl residues to the hydroxyl group of serine or threonine residues.</text>
</comment>
<evidence type="ECO:0000256" key="17">
    <source>
        <dbReference type="SAM" id="Phobius"/>
    </source>
</evidence>
<gene>
    <name evidence="19" type="primary">CG5038_3</name>
    <name evidence="19" type="ORF">c0_g1_i1</name>
</gene>
<feature type="transmembrane region" description="Helical" evidence="17">
    <location>
        <begin position="21"/>
        <end position="41"/>
    </location>
</feature>
<dbReference type="UniPathway" id="UPA00378"/>
<evidence type="ECO:0000256" key="4">
    <source>
        <dbReference type="ARBA" id="ARBA00004922"/>
    </source>
</evidence>
<feature type="transmembrane region" description="Helical" evidence="17">
    <location>
        <begin position="167"/>
        <end position="185"/>
    </location>
</feature>
<accession>A0A0K8WAG1</accession>
<dbReference type="InterPro" id="IPR019734">
    <property type="entry name" value="TPR_rpt"/>
</dbReference>
<dbReference type="PROSITE" id="PS50005">
    <property type="entry name" value="TPR"/>
    <property type="match status" value="5"/>
</dbReference>
<evidence type="ECO:0000259" key="18">
    <source>
        <dbReference type="Pfam" id="PF08409"/>
    </source>
</evidence>
<dbReference type="AlphaFoldDB" id="A0A0K8WAG1"/>
<evidence type="ECO:0000256" key="6">
    <source>
        <dbReference type="ARBA" id="ARBA00012839"/>
    </source>
</evidence>
<dbReference type="OrthoDB" id="19588at2759"/>
<keyword evidence="8 17" id="KW-0812">Transmembrane</keyword>
<evidence type="ECO:0000256" key="13">
    <source>
        <dbReference type="ARBA" id="ARBA00023136"/>
    </source>
</evidence>
<feature type="transmembrane region" description="Helical" evidence="17">
    <location>
        <begin position="382"/>
        <end position="401"/>
    </location>
</feature>
<evidence type="ECO:0000256" key="3">
    <source>
        <dbReference type="ARBA" id="ARBA00004240"/>
    </source>
</evidence>
<dbReference type="InterPro" id="IPR052346">
    <property type="entry name" value="O-mannosyl-transferase_TMTC"/>
</dbReference>
<dbReference type="PANTHER" id="PTHR44227">
    <property type="match status" value="1"/>
</dbReference>
<feature type="repeat" description="TPR" evidence="16">
    <location>
        <begin position="521"/>
        <end position="554"/>
    </location>
</feature>
<evidence type="ECO:0000256" key="12">
    <source>
        <dbReference type="ARBA" id="ARBA00022989"/>
    </source>
</evidence>
<dbReference type="SMART" id="SM00028">
    <property type="entry name" value="TPR"/>
    <property type="match status" value="7"/>
</dbReference>
<evidence type="ECO:0000256" key="7">
    <source>
        <dbReference type="ARBA" id="ARBA00022679"/>
    </source>
</evidence>
<dbReference type="EMBL" id="GDHF01004237">
    <property type="protein sequence ID" value="JAI48077.1"/>
    <property type="molecule type" value="Transcribed_RNA"/>
</dbReference>
<dbReference type="Pfam" id="PF13432">
    <property type="entry name" value="TPR_16"/>
    <property type="match status" value="1"/>
</dbReference>
<dbReference type="GO" id="GO:0004169">
    <property type="term" value="F:dolichyl-phosphate-mannose-protein mannosyltransferase activity"/>
    <property type="evidence" value="ECO:0007669"/>
    <property type="project" value="UniProtKB-EC"/>
</dbReference>
<evidence type="ECO:0000256" key="9">
    <source>
        <dbReference type="ARBA" id="ARBA00022737"/>
    </source>
</evidence>
<evidence type="ECO:0000256" key="14">
    <source>
        <dbReference type="ARBA" id="ARBA00045085"/>
    </source>
</evidence>
<dbReference type="GO" id="GO:0005783">
    <property type="term" value="C:endoplasmic reticulum"/>
    <property type="evidence" value="ECO:0007669"/>
    <property type="project" value="UniProtKB-SubCell"/>
</dbReference>
<dbReference type="GO" id="GO:0030968">
    <property type="term" value="P:endoplasmic reticulum unfolded protein response"/>
    <property type="evidence" value="ECO:0007669"/>
    <property type="project" value="TreeGrafter"/>
</dbReference>
<dbReference type="Pfam" id="PF13181">
    <property type="entry name" value="TPR_8"/>
    <property type="match status" value="1"/>
</dbReference>
<feature type="repeat" description="TPR" evidence="16">
    <location>
        <begin position="487"/>
        <end position="520"/>
    </location>
</feature>
<evidence type="ECO:0000256" key="16">
    <source>
        <dbReference type="PROSITE-ProRule" id="PRU00339"/>
    </source>
</evidence>
<organism evidence="19">
    <name type="scientific">Bactrocera latifrons</name>
    <name type="common">Malaysian fruit fly</name>
    <name type="synonym">Chaetodacus latifrons</name>
    <dbReference type="NCBI Taxonomy" id="174628"/>
    <lineage>
        <taxon>Eukaryota</taxon>
        <taxon>Metazoa</taxon>
        <taxon>Ecdysozoa</taxon>
        <taxon>Arthropoda</taxon>
        <taxon>Hexapoda</taxon>
        <taxon>Insecta</taxon>
        <taxon>Pterygota</taxon>
        <taxon>Neoptera</taxon>
        <taxon>Endopterygota</taxon>
        <taxon>Diptera</taxon>
        <taxon>Brachycera</taxon>
        <taxon>Muscomorpha</taxon>
        <taxon>Tephritoidea</taxon>
        <taxon>Tephritidae</taxon>
        <taxon>Bactrocera</taxon>
        <taxon>Bactrocera</taxon>
    </lineage>
</organism>
<evidence type="ECO:0000313" key="19">
    <source>
        <dbReference type="EMBL" id="JAI48077.1"/>
    </source>
</evidence>
<feature type="repeat" description="TPR" evidence="16">
    <location>
        <begin position="555"/>
        <end position="588"/>
    </location>
</feature>
<feature type="repeat" description="TPR" evidence="16">
    <location>
        <begin position="453"/>
        <end position="486"/>
    </location>
</feature>
<dbReference type="InterPro" id="IPR011990">
    <property type="entry name" value="TPR-like_helical_dom_sf"/>
</dbReference>
<feature type="repeat" description="TPR" evidence="16">
    <location>
        <begin position="657"/>
        <end position="690"/>
    </location>
</feature>
<dbReference type="GO" id="GO:0016020">
    <property type="term" value="C:membrane"/>
    <property type="evidence" value="ECO:0007669"/>
    <property type="project" value="UniProtKB-SubCell"/>
</dbReference>
<feature type="transmembrane region" description="Helical" evidence="17">
    <location>
        <begin position="295"/>
        <end position="316"/>
    </location>
</feature>
<keyword evidence="9" id="KW-0677">Repeat</keyword>
<feature type="transmembrane region" description="Helical" evidence="17">
    <location>
        <begin position="351"/>
        <end position="375"/>
    </location>
</feature>
<feature type="transmembrane region" description="Helical" evidence="17">
    <location>
        <begin position="407"/>
        <end position="426"/>
    </location>
</feature>
<keyword evidence="11" id="KW-0256">Endoplasmic reticulum</keyword>
<dbReference type="Pfam" id="PF00515">
    <property type="entry name" value="TPR_1"/>
    <property type="match status" value="1"/>
</dbReference>
<evidence type="ECO:0000256" key="11">
    <source>
        <dbReference type="ARBA" id="ARBA00022824"/>
    </source>
</evidence>
<evidence type="ECO:0000256" key="10">
    <source>
        <dbReference type="ARBA" id="ARBA00022803"/>
    </source>
</evidence>
<sequence>MEKCKTPNEQTLMRNNSDEKYYLVSRLLFQCVLILLCLASYSHALNGSFVFDDTVAIVKNVDVTTYPTNWTSILKNDFWGTSLLSPESHKSYRPLTTLIFHLEYTIFGFRAKHMKAINLLLHCINTLLVWQLLRKLRFETTVSNQVAAVASTFFAIHPIHTEAVCGVVGRAELILCTFYLVALLLTYHRTCLGAGTDVLIILLTAVGIFFKETAITIPVACIFLEFARTQVFVYPWRTQLKFICSFRNATYVVATIVIIIFRLWLQNFQIPRFKPMDNPIALNDDLLTRILSQNYIYAINWWILLCPQWLSFDWALGCIRLITDIWDLRLQAVLAMYSLAMVAIINSRQNFAPLFGLGLMVIPFLPASGVIKVGFVIAERVLYVPSIGFCFLVAQGLSFVYNSNTKLWLLQLYKWTLMLCFICLLLRTRERAKQWLSEDSLFASALKVCPNNAKVHYNIARLATDRLDRDKALTHYHKAISLYPQYESALMNLGNIYREMGELDDAEKYIKEALAVVPDFATAWMNLGIVQAARKDYENALLSYKNALKYRKNYAVCHYNLGNLYLDQKMNSEAMQHWQEAIALNPRQPKAWANILTMLDNRGLYEDAIRVSAQALTHLPNETSIMFIRANVFGKLKHYMEAEELYKHIIEVEPLNVLFHTNLGVLYHRWEKVNEAIESYQNALKLNTEKAITARENLTKLLKRKRKEKLSKIVL</sequence>
<comment type="subcellular location">
    <subcellularLocation>
        <location evidence="3">Endoplasmic reticulum</location>
    </subcellularLocation>
    <subcellularLocation>
        <location evidence="2">Membrane</location>
        <topology evidence="2">Multi-pass membrane protein</topology>
    </subcellularLocation>
</comment>
<dbReference type="Gene3D" id="1.25.40.10">
    <property type="entry name" value="Tetratricopeptide repeat domain"/>
    <property type="match status" value="4"/>
</dbReference>
<feature type="domain" description="DUF1736" evidence="18">
    <location>
        <begin position="268"/>
        <end position="340"/>
    </location>
</feature>